<reference evidence="4 5" key="1">
    <citation type="submission" date="2020-07" db="EMBL/GenBank/DDBJ databases">
        <title>Genomic Encyclopedia of Type Strains, Phase III (KMG-III): the genomes of soil and plant-associated and newly described type strains.</title>
        <authorList>
            <person name="Whitman W."/>
        </authorList>
    </citation>
    <scope>NUCLEOTIDE SEQUENCE [LARGE SCALE GENOMIC DNA]</scope>
    <source>
        <strain evidence="4 5">CECT 8576</strain>
    </source>
</reference>
<dbReference type="Pfam" id="PF02470">
    <property type="entry name" value="MlaD"/>
    <property type="match status" value="1"/>
</dbReference>
<dbReference type="GO" id="GO:0005576">
    <property type="term" value="C:extracellular region"/>
    <property type="evidence" value="ECO:0007669"/>
    <property type="project" value="TreeGrafter"/>
</dbReference>
<accession>A0A852YTV3</accession>
<feature type="domain" description="Mammalian cell entry C-terminal" evidence="3">
    <location>
        <begin position="125"/>
        <end position="345"/>
    </location>
</feature>
<dbReference type="InterPro" id="IPR005693">
    <property type="entry name" value="Mce"/>
</dbReference>
<name>A0A852YTV3_9ACTN</name>
<protein>
    <submittedName>
        <fullName evidence="4">Virulence factor Mce-like protein</fullName>
    </submittedName>
</protein>
<dbReference type="Proteomes" id="UP000548304">
    <property type="component" value="Unassembled WGS sequence"/>
</dbReference>
<evidence type="ECO:0000313" key="5">
    <source>
        <dbReference type="Proteomes" id="UP000548304"/>
    </source>
</evidence>
<feature type="compositionally biased region" description="Pro residues" evidence="1">
    <location>
        <begin position="355"/>
        <end position="364"/>
    </location>
</feature>
<dbReference type="PANTHER" id="PTHR33371:SF19">
    <property type="entry name" value="MCE-FAMILY PROTEIN MCE4A"/>
    <property type="match status" value="1"/>
</dbReference>
<dbReference type="InterPro" id="IPR024516">
    <property type="entry name" value="Mce_C"/>
</dbReference>
<dbReference type="GO" id="GO:0051701">
    <property type="term" value="P:biological process involved in interaction with host"/>
    <property type="evidence" value="ECO:0007669"/>
    <property type="project" value="TreeGrafter"/>
</dbReference>
<evidence type="ECO:0000313" key="4">
    <source>
        <dbReference type="EMBL" id="NYH78604.1"/>
    </source>
</evidence>
<evidence type="ECO:0000259" key="2">
    <source>
        <dbReference type="Pfam" id="PF02470"/>
    </source>
</evidence>
<dbReference type="EMBL" id="JACBYW010000003">
    <property type="protein sequence ID" value="NYH78604.1"/>
    <property type="molecule type" value="Genomic_DNA"/>
</dbReference>
<dbReference type="AlphaFoldDB" id="A0A852YTV3"/>
<evidence type="ECO:0000256" key="1">
    <source>
        <dbReference type="SAM" id="MobiDB-lite"/>
    </source>
</evidence>
<dbReference type="PANTHER" id="PTHR33371">
    <property type="entry name" value="INTERMEMBRANE PHOSPHOLIPID TRANSPORT SYSTEM BINDING PROTEIN MLAD-RELATED"/>
    <property type="match status" value="1"/>
</dbReference>
<dbReference type="NCBIfam" id="TIGR00996">
    <property type="entry name" value="Mtu_fam_mce"/>
    <property type="match status" value="1"/>
</dbReference>
<keyword evidence="5" id="KW-1185">Reference proteome</keyword>
<dbReference type="InterPro" id="IPR003399">
    <property type="entry name" value="Mce/MlaD"/>
</dbReference>
<proteinExistence type="predicted"/>
<feature type="compositionally biased region" description="Basic and acidic residues" evidence="1">
    <location>
        <begin position="328"/>
        <end position="345"/>
    </location>
</feature>
<dbReference type="InterPro" id="IPR052336">
    <property type="entry name" value="MlaD_Phospholipid_Transporter"/>
</dbReference>
<dbReference type="RefSeq" id="WP_179535090.1">
    <property type="nucleotide sequence ID" value="NZ_JACBYW010000003.1"/>
</dbReference>
<organism evidence="4 5">
    <name type="scientific">Actinopolyspora biskrensis</name>
    <dbReference type="NCBI Taxonomy" id="1470178"/>
    <lineage>
        <taxon>Bacteria</taxon>
        <taxon>Bacillati</taxon>
        <taxon>Actinomycetota</taxon>
        <taxon>Actinomycetes</taxon>
        <taxon>Actinopolysporales</taxon>
        <taxon>Actinopolysporaceae</taxon>
        <taxon>Actinopolyspora</taxon>
    </lineage>
</organism>
<dbReference type="Pfam" id="PF11887">
    <property type="entry name" value="Mce4_CUP1"/>
    <property type="match status" value="1"/>
</dbReference>
<gene>
    <name evidence="4" type="ORF">FHR84_001929</name>
</gene>
<evidence type="ECO:0000259" key="3">
    <source>
        <dbReference type="Pfam" id="PF11887"/>
    </source>
</evidence>
<comment type="caution">
    <text evidence="4">The sequence shown here is derived from an EMBL/GenBank/DDBJ whole genome shotgun (WGS) entry which is preliminary data.</text>
</comment>
<sequence>MSARGKASTVKRRFMGLALLMCMVLFVSLTVAIYQKAFKPVVEVELRAASAGNQLRPRSDVKVRGMLVGEVRRVSANGDGALLRLALDPDKVDKIPSNVSALLLPKSLFGSRYVSLRLPEDPAGTHLSEGDVISQDRTGASVELQNVLSDTLEVLRAVKPSELSSTLNALSTALEGRGDDLGETLSRLNGYLEGFNPAIPDLKRNLRELVGVAETYDEAAPDVLNALNNLTTTSKTLVEQREALAELTEQTTRTSDDLRGFLDRNRKNLITLNSAARPTTDVLAKYAPEYRCFLRDMAEFVPRIDRAFGKGTDEPGLHITLEVTADRGKYVPGRDEPTYRDERGPRCYNFENAPSPFPQYPPDGPVKDGSYKPPPARTSNGGVNPPSGGEDYLPTDEEASGEAPAGTSPQSAGRTGELANSEAEQKFISTVLAPSMGVPPEEVPDWSSLLVGPLLRGAEVSYR</sequence>
<feature type="domain" description="Mce/MlaD" evidence="2">
    <location>
        <begin position="42"/>
        <end position="117"/>
    </location>
</feature>
<feature type="region of interest" description="Disordered" evidence="1">
    <location>
        <begin position="328"/>
        <end position="425"/>
    </location>
</feature>